<dbReference type="PANTHER" id="PTHR15316:SF1">
    <property type="entry name" value="SPLICING FACTOR 3A SUBUNIT 1"/>
    <property type="match status" value="1"/>
</dbReference>
<feature type="domain" description="SURP motif" evidence="8">
    <location>
        <begin position="36"/>
        <end position="80"/>
    </location>
</feature>
<keyword evidence="6" id="KW-0539">Nucleus</keyword>
<keyword evidence="3" id="KW-0747">Spliceosome</keyword>
<sequence>MATATSNGADASAGDGELGVKPPSDVVIPPKGVRESIAKTAEFVYRRGEHFEDIMRKRARGDPRTKFSFLFQEDEYYKYFLWYLQQLKDGQGPSVAGSQAAVQDNKPKGPPEPPKFHFSARMPNISAQDLDILKATAQWTASNGENWLKELRTRESGNFQFDFLRPNHSFFQFFRALVDQYKSLLLGEDTEARIQELEQNIKNPFHILERAKERAEYIKFVSQQKEKEEKQVEDEKKEYASIDWHEFSIIATVTFDDADDLVDLPPPTALYDLQSASLEQKAAVSLSSRRLEEAMPDQETYYNASRGQSHMQNNMYPPMAPAFAPAVQPAWPPAPTDYRSPAQTFREEEEARFTQERQAEHERAAQAQAAARGAPASMRIRNDYVPRAAAKKANVAMVGCPNCKQQFRADEIDEHIRIELLDPRWKEMRDKSDSRYSTTINTADVAGNLKRFASQRDDIYDGVSGLSISEEEAARRKRAALSYDGQPDPAKDAARLQQMQSMNVQEQLRNIRERHGGNQ</sequence>
<evidence type="ECO:0000256" key="5">
    <source>
        <dbReference type="ARBA" id="ARBA00023187"/>
    </source>
</evidence>
<feature type="domain" description="SURP motif" evidence="8">
    <location>
        <begin position="132"/>
        <end position="174"/>
    </location>
</feature>
<evidence type="ECO:0000256" key="6">
    <source>
        <dbReference type="ARBA" id="ARBA00023242"/>
    </source>
</evidence>
<dbReference type="Pfam" id="PF01805">
    <property type="entry name" value="Surp"/>
    <property type="match status" value="2"/>
</dbReference>
<evidence type="ECO:0000256" key="2">
    <source>
        <dbReference type="ARBA" id="ARBA00022664"/>
    </source>
</evidence>
<reference evidence="9" key="1">
    <citation type="journal article" date="2020" name="Stud. Mycol.">
        <title>101 Dothideomycetes genomes: a test case for predicting lifestyles and emergence of pathogens.</title>
        <authorList>
            <person name="Haridas S."/>
            <person name="Albert R."/>
            <person name="Binder M."/>
            <person name="Bloem J."/>
            <person name="Labutti K."/>
            <person name="Salamov A."/>
            <person name="Andreopoulos B."/>
            <person name="Baker S."/>
            <person name="Barry K."/>
            <person name="Bills G."/>
            <person name="Bluhm B."/>
            <person name="Cannon C."/>
            <person name="Castanera R."/>
            <person name="Culley D."/>
            <person name="Daum C."/>
            <person name="Ezra D."/>
            <person name="Gonzalez J."/>
            <person name="Henrissat B."/>
            <person name="Kuo A."/>
            <person name="Liang C."/>
            <person name="Lipzen A."/>
            <person name="Lutzoni F."/>
            <person name="Magnuson J."/>
            <person name="Mondo S."/>
            <person name="Nolan M."/>
            <person name="Ohm R."/>
            <person name="Pangilinan J."/>
            <person name="Park H.-J."/>
            <person name="Ramirez L."/>
            <person name="Alfaro M."/>
            <person name="Sun H."/>
            <person name="Tritt A."/>
            <person name="Yoshinaga Y."/>
            <person name="Zwiers L.-H."/>
            <person name="Turgeon B."/>
            <person name="Goodwin S."/>
            <person name="Spatafora J."/>
            <person name="Crous P."/>
            <person name="Grigoriev I."/>
        </authorList>
    </citation>
    <scope>NUCLEOTIDE SEQUENCE</scope>
    <source>
        <strain evidence="9">CBS 109.77</strain>
    </source>
</reference>
<feature type="region of interest" description="Disordered" evidence="7">
    <location>
        <begin position="93"/>
        <end position="114"/>
    </location>
</feature>
<dbReference type="FunFam" id="1.10.10.790:FF:000001">
    <property type="entry name" value="Splicing factor 3a, subunit 1"/>
    <property type="match status" value="1"/>
</dbReference>
<dbReference type="InterPro" id="IPR035967">
    <property type="entry name" value="SWAP/Surp_sf"/>
</dbReference>
<dbReference type="GO" id="GO:0071013">
    <property type="term" value="C:catalytic step 2 spliceosome"/>
    <property type="evidence" value="ECO:0007669"/>
    <property type="project" value="TreeGrafter"/>
</dbReference>
<dbReference type="SMART" id="SM00648">
    <property type="entry name" value="SWAP"/>
    <property type="match status" value="2"/>
</dbReference>
<dbReference type="Gene3D" id="1.10.10.790">
    <property type="entry name" value="Surp module"/>
    <property type="match status" value="2"/>
</dbReference>
<evidence type="ECO:0000256" key="3">
    <source>
        <dbReference type="ARBA" id="ARBA00022728"/>
    </source>
</evidence>
<dbReference type="InterPro" id="IPR000061">
    <property type="entry name" value="Surp"/>
</dbReference>
<evidence type="ECO:0000313" key="9">
    <source>
        <dbReference type="EMBL" id="KAF2787033.1"/>
    </source>
</evidence>
<dbReference type="OrthoDB" id="447637at2759"/>
<dbReference type="GO" id="GO:0005686">
    <property type="term" value="C:U2 snRNP"/>
    <property type="evidence" value="ECO:0007669"/>
    <property type="project" value="TreeGrafter"/>
</dbReference>
<keyword evidence="10" id="KW-1185">Reference proteome</keyword>
<dbReference type="GO" id="GO:0000381">
    <property type="term" value="P:regulation of alternative mRNA splicing, via spliceosome"/>
    <property type="evidence" value="ECO:0007669"/>
    <property type="project" value="TreeGrafter"/>
</dbReference>
<keyword evidence="4" id="KW-0677">Repeat</keyword>
<evidence type="ECO:0000313" key="10">
    <source>
        <dbReference type="Proteomes" id="UP000799757"/>
    </source>
</evidence>
<dbReference type="AlphaFoldDB" id="A0A6A6WSU6"/>
<evidence type="ECO:0000256" key="7">
    <source>
        <dbReference type="SAM" id="MobiDB-lite"/>
    </source>
</evidence>
<name>A0A6A6WSU6_9PLEO</name>
<evidence type="ECO:0000256" key="1">
    <source>
        <dbReference type="ARBA" id="ARBA00004123"/>
    </source>
</evidence>
<evidence type="ECO:0000259" key="8">
    <source>
        <dbReference type="PROSITE" id="PS50128"/>
    </source>
</evidence>
<dbReference type="InterPro" id="IPR045146">
    <property type="entry name" value="SF3A1"/>
</dbReference>
<dbReference type="SUPFAM" id="SSF109905">
    <property type="entry name" value="Surp module (SWAP domain)"/>
    <property type="match status" value="2"/>
</dbReference>
<dbReference type="GO" id="GO:0045292">
    <property type="term" value="P:mRNA cis splicing, via spliceosome"/>
    <property type="evidence" value="ECO:0007669"/>
    <property type="project" value="InterPro"/>
</dbReference>
<dbReference type="InterPro" id="IPR022030">
    <property type="entry name" value="SF3A1_dom"/>
</dbReference>
<dbReference type="GO" id="GO:0071004">
    <property type="term" value="C:U2-type prespliceosome"/>
    <property type="evidence" value="ECO:0007669"/>
    <property type="project" value="TreeGrafter"/>
</dbReference>
<protein>
    <recommendedName>
        <fullName evidence="8">SURP motif domain-containing protein</fullName>
    </recommendedName>
</protein>
<dbReference type="PROSITE" id="PS50128">
    <property type="entry name" value="SURP"/>
    <property type="match status" value="2"/>
</dbReference>
<feature type="region of interest" description="Disordered" evidence="7">
    <location>
        <begin position="1"/>
        <end position="26"/>
    </location>
</feature>
<dbReference type="Pfam" id="PF12230">
    <property type="entry name" value="PRP21_like_P"/>
    <property type="match status" value="1"/>
</dbReference>
<dbReference type="PANTHER" id="PTHR15316">
    <property type="entry name" value="SPLICEOSOME ASSOCIATED PROTEIN 114/SWAP SPLICING FACTOR-RELATED"/>
    <property type="match status" value="1"/>
</dbReference>
<organism evidence="9 10">
    <name type="scientific">Melanomma pulvis-pyrius CBS 109.77</name>
    <dbReference type="NCBI Taxonomy" id="1314802"/>
    <lineage>
        <taxon>Eukaryota</taxon>
        <taxon>Fungi</taxon>
        <taxon>Dikarya</taxon>
        <taxon>Ascomycota</taxon>
        <taxon>Pezizomycotina</taxon>
        <taxon>Dothideomycetes</taxon>
        <taxon>Pleosporomycetidae</taxon>
        <taxon>Pleosporales</taxon>
        <taxon>Melanommataceae</taxon>
        <taxon>Melanomma</taxon>
    </lineage>
</organism>
<accession>A0A6A6WSU6</accession>
<evidence type="ECO:0000256" key="4">
    <source>
        <dbReference type="ARBA" id="ARBA00022737"/>
    </source>
</evidence>
<gene>
    <name evidence="9" type="ORF">K505DRAFT_288655</name>
</gene>
<keyword evidence="5" id="KW-0508">mRNA splicing</keyword>
<proteinExistence type="predicted"/>
<dbReference type="Proteomes" id="UP000799757">
    <property type="component" value="Unassembled WGS sequence"/>
</dbReference>
<dbReference type="GO" id="GO:0003723">
    <property type="term" value="F:RNA binding"/>
    <property type="evidence" value="ECO:0007669"/>
    <property type="project" value="InterPro"/>
</dbReference>
<comment type="subcellular location">
    <subcellularLocation>
        <location evidence="1">Nucleus</location>
    </subcellularLocation>
</comment>
<dbReference type="EMBL" id="MU002370">
    <property type="protein sequence ID" value="KAF2787033.1"/>
    <property type="molecule type" value="Genomic_DNA"/>
</dbReference>
<keyword evidence="2" id="KW-0507">mRNA processing</keyword>